<comment type="similarity">
    <text evidence="2">Belongs to the FUN14 family.</text>
</comment>
<evidence type="ECO:0000313" key="8">
    <source>
        <dbReference type="EnsemblProtists" id="EKX49945"/>
    </source>
</evidence>
<proteinExistence type="inferred from homology"/>
<evidence type="ECO:0000256" key="1">
    <source>
        <dbReference type="ARBA" id="ARBA00004370"/>
    </source>
</evidence>
<keyword evidence="9" id="KW-1185">Reference proteome</keyword>
<dbReference type="EnsemblProtists" id="EKX49945">
    <property type="protein sequence ID" value="EKX49945"/>
    <property type="gene ID" value="GUITHDRAFT_151338"/>
</dbReference>
<accession>L1JP23</accession>
<dbReference type="PaxDb" id="55529-EKX49945"/>
<evidence type="ECO:0000256" key="4">
    <source>
        <dbReference type="ARBA" id="ARBA00022989"/>
    </source>
</evidence>
<evidence type="ECO:0000313" key="7">
    <source>
        <dbReference type="EMBL" id="EKX49945.1"/>
    </source>
</evidence>
<keyword evidence="5" id="KW-0472">Membrane</keyword>
<keyword evidence="3" id="KW-0812">Transmembrane</keyword>
<sequence length="219" mass="23616">MAMRGKGERSKAATAMGGARMTTTIIVTMSMLMMTDALGMEGHHSDVPPPPLRSMAPAPQHSISNVLPPGMPRKTAEPPRVMKTPNNGAIARSMGCTDIPIDGMIIFGSSGLLLGLIFQKCGKSAVAALTAFAVWIKALEMNRYISFNTPKMQEDAMDSKTYKYVEVTKNSFLSKLPASIKEQVNKFVGIALMALQNNLRGISVAFSSFAFGWTIGNRL</sequence>
<dbReference type="AlphaFoldDB" id="L1JP23"/>
<evidence type="ECO:0000256" key="2">
    <source>
        <dbReference type="ARBA" id="ARBA00009160"/>
    </source>
</evidence>
<dbReference type="HOGENOM" id="CLU_1263623_0_0_1"/>
<keyword evidence="4" id="KW-1133">Transmembrane helix</keyword>
<gene>
    <name evidence="7" type="ORF">GUITHDRAFT_151338</name>
</gene>
<dbReference type="GeneID" id="17306628"/>
<protein>
    <submittedName>
        <fullName evidence="7 8">Uncharacterized protein</fullName>
    </submittedName>
</protein>
<comment type="subcellular location">
    <subcellularLocation>
        <location evidence="1">Membrane</location>
    </subcellularLocation>
</comment>
<reference evidence="9" key="2">
    <citation type="submission" date="2012-11" db="EMBL/GenBank/DDBJ databases">
        <authorList>
            <person name="Kuo A."/>
            <person name="Curtis B.A."/>
            <person name="Tanifuji G."/>
            <person name="Burki F."/>
            <person name="Gruber A."/>
            <person name="Irimia M."/>
            <person name="Maruyama S."/>
            <person name="Arias M.C."/>
            <person name="Ball S.G."/>
            <person name="Gile G.H."/>
            <person name="Hirakawa Y."/>
            <person name="Hopkins J.F."/>
            <person name="Rensing S.A."/>
            <person name="Schmutz J."/>
            <person name="Symeonidi A."/>
            <person name="Elias M."/>
            <person name="Eveleigh R.J."/>
            <person name="Herman E.K."/>
            <person name="Klute M.J."/>
            <person name="Nakayama T."/>
            <person name="Obornik M."/>
            <person name="Reyes-Prieto A."/>
            <person name="Armbrust E.V."/>
            <person name="Aves S.J."/>
            <person name="Beiko R.G."/>
            <person name="Coutinho P."/>
            <person name="Dacks J.B."/>
            <person name="Durnford D.G."/>
            <person name="Fast N.M."/>
            <person name="Green B.R."/>
            <person name="Grisdale C."/>
            <person name="Hempe F."/>
            <person name="Henrissat B."/>
            <person name="Hoppner M.P."/>
            <person name="Ishida K.-I."/>
            <person name="Kim E."/>
            <person name="Koreny L."/>
            <person name="Kroth P.G."/>
            <person name="Liu Y."/>
            <person name="Malik S.-B."/>
            <person name="Maier U.G."/>
            <person name="McRose D."/>
            <person name="Mock T."/>
            <person name="Neilson J.A."/>
            <person name="Onodera N.T."/>
            <person name="Poole A.M."/>
            <person name="Pritham E.J."/>
            <person name="Richards T.A."/>
            <person name="Rocap G."/>
            <person name="Roy S.W."/>
            <person name="Sarai C."/>
            <person name="Schaack S."/>
            <person name="Shirato S."/>
            <person name="Slamovits C.H."/>
            <person name="Spencer D.F."/>
            <person name="Suzuki S."/>
            <person name="Worden A.Z."/>
            <person name="Zauner S."/>
            <person name="Barry K."/>
            <person name="Bell C."/>
            <person name="Bharti A.K."/>
            <person name="Crow J.A."/>
            <person name="Grimwood J."/>
            <person name="Kramer R."/>
            <person name="Lindquist E."/>
            <person name="Lucas S."/>
            <person name="Salamov A."/>
            <person name="McFadden G.I."/>
            <person name="Lane C.E."/>
            <person name="Keeling P.J."/>
            <person name="Gray M.W."/>
            <person name="Grigoriev I.V."/>
            <person name="Archibald J.M."/>
        </authorList>
    </citation>
    <scope>NUCLEOTIDE SEQUENCE</scope>
    <source>
        <strain evidence="9">CCMP2712</strain>
    </source>
</reference>
<reference evidence="8" key="3">
    <citation type="submission" date="2015-06" db="UniProtKB">
        <authorList>
            <consortium name="EnsemblProtists"/>
        </authorList>
    </citation>
    <scope>IDENTIFICATION</scope>
</reference>
<evidence type="ECO:0000256" key="5">
    <source>
        <dbReference type="ARBA" id="ARBA00023136"/>
    </source>
</evidence>
<dbReference type="RefSeq" id="XP_005836925.1">
    <property type="nucleotide sequence ID" value="XM_005836868.1"/>
</dbReference>
<dbReference type="EMBL" id="JH992980">
    <property type="protein sequence ID" value="EKX49945.1"/>
    <property type="molecule type" value="Genomic_DNA"/>
</dbReference>
<evidence type="ECO:0000256" key="3">
    <source>
        <dbReference type="ARBA" id="ARBA00022692"/>
    </source>
</evidence>
<dbReference type="GO" id="GO:0016020">
    <property type="term" value="C:membrane"/>
    <property type="evidence" value="ECO:0007669"/>
    <property type="project" value="UniProtKB-SubCell"/>
</dbReference>
<dbReference type="Proteomes" id="UP000011087">
    <property type="component" value="Unassembled WGS sequence"/>
</dbReference>
<evidence type="ECO:0000313" key="9">
    <source>
        <dbReference type="Proteomes" id="UP000011087"/>
    </source>
</evidence>
<reference evidence="7 9" key="1">
    <citation type="journal article" date="2012" name="Nature">
        <title>Algal genomes reveal evolutionary mosaicism and the fate of nucleomorphs.</title>
        <authorList>
            <consortium name="DOE Joint Genome Institute"/>
            <person name="Curtis B.A."/>
            <person name="Tanifuji G."/>
            <person name="Burki F."/>
            <person name="Gruber A."/>
            <person name="Irimia M."/>
            <person name="Maruyama S."/>
            <person name="Arias M.C."/>
            <person name="Ball S.G."/>
            <person name="Gile G.H."/>
            <person name="Hirakawa Y."/>
            <person name="Hopkins J.F."/>
            <person name="Kuo A."/>
            <person name="Rensing S.A."/>
            <person name="Schmutz J."/>
            <person name="Symeonidi A."/>
            <person name="Elias M."/>
            <person name="Eveleigh R.J."/>
            <person name="Herman E.K."/>
            <person name="Klute M.J."/>
            <person name="Nakayama T."/>
            <person name="Obornik M."/>
            <person name="Reyes-Prieto A."/>
            <person name="Armbrust E.V."/>
            <person name="Aves S.J."/>
            <person name="Beiko R.G."/>
            <person name="Coutinho P."/>
            <person name="Dacks J.B."/>
            <person name="Durnford D.G."/>
            <person name="Fast N.M."/>
            <person name="Green B.R."/>
            <person name="Grisdale C.J."/>
            <person name="Hempel F."/>
            <person name="Henrissat B."/>
            <person name="Hoppner M.P."/>
            <person name="Ishida K."/>
            <person name="Kim E."/>
            <person name="Koreny L."/>
            <person name="Kroth P.G."/>
            <person name="Liu Y."/>
            <person name="Malik S.B."/>
            <person name="Maier U.G."/>
            <person name="McRose D."/>
            <person name="Mock T."/>
            <person name="Neilson J.A."/>
            <person name="Onodera N.T."/>
            <person name="Poole A.M."/>
            <person name="Pritham E.J."/>
            <person name="Richards T.A."/>
            <person name="Rocap G."/>
            <person name="Roy S.W."/>
            <person name="Sarai C."/>
            <person name="Schaack S."/>
            <person name="Shirato S."/>
            <person name="Slamovits C.H."/>
            <person name="Spencer D.F."/>
            <person name="Suzuki S."/>
            <person name="Worden A.Z."/>
            <person name="Zauner S."/>
            <person name="Barry K."/>
            <person name="Bell C."/>
            <person name="Bharti A.K."/>
            <person name="Crow J.A."/>
            <person name="Grimwood J."/>
            <person name="Kramer R."/>
            <person name="Lindquist E."/>
            <person name="Lucas S."/>
            <person name="Salamov A."/>
            <person name="McFadden G.I."/>
            <person name="Lane C.E."/>
            <person name="Keeling P.J."/>
            <person name="Gray M.W."/>
            <person name="Grigoriev I.V."/>
            <person name="Archibald J.M."/>
        </authorList>
    </citation>
    <scope>NUCLEOTIDE SEQUENCE</scope>
    <source>
        <strain evidence="7 9">CCMP2712</strain>
    </source>
</reference>
<evidence type="ECO:0000256" key="6">
    <source>
        <dbReference type="SAM" id="MobiDB-lite"/>
    </source>
</evidence>
<dbReference type="KEGG" id="gtt:GUITHDRAFT_151338"/>
<dbReference type="InterPro" id="IPR007014">
    <property type="entry name" value="FUN14"/>
</dbReference>
<feature type="region of interest" description="Disordered" evidence="6">
    <location>
        <begin position="64"/>
        <end position="86"/>
    </location>
</feature>
<dbReference type="Pfam" id="PF04930">
    <property type="entry name" value="FUN14"/>
    <property type="match status" value="1"/>
</dbReference>
<name>L1JP23_GUITC</name>
<organism evidence="7">
    <name type="scientific">Guillardia theta (strain CCMP2712)</name>
    <name type="common">Cryptophyte</name>
    <dbReference type="NCBI Taxonomy" id="905079"/>
    <lineage>
        <taxon>Eukaryota</taxon>
        <taxon>Cryptophyceae</taxon>
        <taxon>Pyrenomonadales</taxon>
        <taxon>Geminigeraceae</taxon>
        <taxon>Guillardia</taxon>
    </lineage>
</organism>